<dbReference type="GO" id="GO:0016887">
    <property type="term" value="F:ATP hydrolysis activity"/>
    <property type="evidence" value="ECO:0007669"/>
    <property type="project" value="InterPro"/>
</dbReference>
<comment type="caution">
    <text evidence="2">The sequence shown here is derived from an EMBL/GenBank/DDBJ whole genome shotgun (WGS) entry which is preliminary data.</text>
</comment>
<dbReference type="PANTHER" id="PTHR40396:SF1">
    <property type="entry name" value="ATPASE AAA-TYPE CORE DOMAIN-CONTAINING PROTEIN"/>
    <property type="match status" value="1"/>
</dbReference>
<proteinExistence type="predicted"/>
<dbReference type="InterPro" id="IPR027417">
    <property type="entry name" value="P-loop_NTPase"/>
</dbReference>
<dbReference type="Proteomes" id="UP000310636">
    <property type="component" value="Unassembled WGS sequence"/>
</dbReference>
<evidence type="ECO:0000313" key="3">
    <source>
        <dbReference type="Proteomes" id="UP000310636"/>
    </source>
</evidence>
<evidence type="ECO:0000259" key="1">
    <source>
        <dbReference type="Pfam" id="PF13304"/>
    </source>
</evidence>
<sequence>MLLEFRTKNYKSFKDELVFSLIPAPKQKGLDYSILHEKIASKKYKALCSAVIYGPNAAGKSNIIGAMEVLQSIVLRGNIRDGERRSIPNAAVNSLELIPNRSYHLAEPVHFSIKFIEDGLLLEYQLVLDLGLFLEDDYKRTVLSEKLFVNERMIFSRENGLNFEDLKVIGPYLNNEFENNANGAISLARGNLNGEELFLMNGFKTMFSSKLVSIVSNWLEHKFMAIYRADAVQLIRRFSDPKKKTVYVEKTTNEAAQLFGINSNALGYVVHDEESEARLYSLFEGRQSLPAEIFESHGTVRFVNIFPLIINALLNGGTLIVDEFESALHPMALMSIVNLFHNNDLNKKNAQLIFNTHNPIFLNANLFRRDEIKFVERDENTHNSIHYSLSDFGTSGDNAVRIHGDYMKNYFIGRYGAITDIDFTSIFEDVLKEREEV</sequence>
<dbReference type="PANTHER" id="PTHR40396">
    <property type="entry name" value="ATPASE-LIKE PROTEIN"/>
    <property type="match status" value="1"/>
</dbReference>
<organism evidence="2 3">
    <name type="scientific">Cohnella fermenti</name>
    <dbReference type="NCBI Taxonomy" id="2565925"/>
    <lineage>
        <taxon>Bacteria</taxon>
        <taxon>Bacillati</taxon>
        <taxon>Bacillota</taxon>
        <taxon>Bacilli</taxon>
        <taxon>Bacillales</taxon>
        <taxon>Paenibacillaceae</taxon>
        <taxon>Cohnella</taxon>
    </lineage>
</organism>
<evidence type="ECO:0000313" key="2">
    <source>
        <dbReference type="EMBL" id="THF84610.1"/>
    </source>
</evidence>
<dbReference type="GO" id="GO:0005524">
    <property type="term" value="F:ATP binding"/>
    <property type="evidence" value="ECO:0007669"/>
    <property type="project" value="UniProtKB-KW"/>
</dbReference>
<feature type="domain" description="ATPase AAA-type core" evidence="1">
    <location>
        <begin position="50"/>
        <end position="362"/>
    </location>
</feature>
<keyword evidence="2" id="KW-0547">Nucleotide-binding</keyword>
<dbReference type="InterPro" id="IPR003959">
    <property type="entry name" value="ATPase_AAA_core"/>
</dbReference>
<keyword evidence="3" id="KW-1185">Reference proteome</keyword>
<dbReference type="RefSeq" id="WP_136367925.1">
    <property type="nucleotide sequence ID" value="NZ_SSOB01000001.1"/>
</dbReference>
<dbReference type="SUPFAM" id="SSF52540">
    <property type="entry name" value="P-loop containing nucleoside triphosphate hydrolases"/>
    <property type="match status" value="1"/>
</dbReference>
<dbReference type="AlphaFoldDB" id="A0A4S4C974"/>
<keyword evidence="2" id="KW-0067">ATP-binding</keyword>
<gene>
    <name evidence="2" type="ORF">E6C55_01125</name>
</gene>
<dbReference type="EMBL" id="SSOB01000001">
    <property type="protein sequence ID" value="THF84610.1"/>
    <property type="molecule type" value="Genomic_DNA"/>
</dbReference>
<accession>A0A4S4C974</accession>
<dbReference type="Gene3D" id="3.40.50.300">
    <property type="entry name" value="P-loop containing nucleotide triphosphate hydrolases"/>
    <property type="match status" value="1"/>
</dbReference>
<reference evidence="2 3" key="1">
    <citation type="submission" date="2019-04" db="EMBL/GenBank/DDBJ databases">
        <title>Cohnella sp. nov. isolated from preserved vegetables.</title>
        <authorList>
            <person name="Lin S.-Y."/>
            <person name="Hung M.-H."/>
            <person name="Young C.-C."/>
        </authorList>
    </citation>
    <scope>NUCLEOTIDE SEQUENCE [LARGE SCALE GENOMIC DNA]</scope>
    <source>
        <strain evidence="2 3">CC-MHH1044</strain>
    </source>
</reference>
<protein>
    <submittedName>
        <fullName evidence="2">ATP-binding protein</fullName>
    </submittedName>
</protein>
<dbReference type="Pfam" id="PF13304">
    <property type="entry name" value="AAA_21"/>
    <property type="match status" value="1"/>
</dbReference>
<name>A0A4S4C974_9BACL</name>
<dbReference type="OrthoDB" id="9809324at2"/>